<accession>A0A9E7HN63</accession>
<dbReference type="EMBL" id="CP097510">
    <property type="protein sequence ID" value="URE32598.1"/>
    <property type="molecule type" value="Genomic_DNA"/>
</dbReference>
<feature type="region of interest" description="Disordered" evidence="1">
    <location>
        <begin position="51"/>
        <end position="72"/>
    </location>
</feature>
<protein>
    <submittedName>
        <fullName evidence="2">GRAM</fullName>
    </submittedName>
</protein>
<keyword evidence="3" id="KW-1185">Reference proteome</keyword>
<reference evidence="2" key="1">
    <citation type="submission" date="2022-05" db="EMBL/GenBank/DDBJ databases">
        <title>The Musa troglodytarum L. genome provides insights into the mechanism of non-climacteric behaviour and enrichment of carotenoids.</title>
        <authorList>
            <person name="Wang J."/>
        </authorList>
    </citation>
    <scope>NUCLEOTIDE SEQUENCE</scope>
    <source>
        <tissue evidence="2">Leaf</tissue>
    </source>
</reference>
<organism evidence="2 3">
    <name type="scientific">Musa troglodytarum</name>
    <name type="common">fe'i banana</name>
    <dbReference type="NCBI Taxonomy" id="320322"/>
    <lineage>
        <taxon>Eukaryota</taxon>
        <taxon>Viridiplantae</taxon>
        <taxon>Streptophyta</taxon>
        <taxon>Embryophyta</taxon>
        <taxon>Tracheophyta</taxon>
        <taxon>Spermatophyta</taxon>
        <taxon>Magnoliopsida</taxon>
        <taxon>Liliopsida</taxon>
        <taxon>Zingiberales</taxon>
        <taxon>Musaceae</taxon>
        <taxon>Musa</taxon>
    </lineage>
</organism>
<dbReference type="Proteomes" id="UP001055439">
    <property type="component" value="Chromosome 8"/>
</dbReference>
<dbReference type="OrthoDB" id="768681at2759"/>
<name>A0A9E7HN63_9LILI</name>
<gene>
    <name evidence="2" type="ORF">MUK42_07061</name>
</gene>
<evidence type="ECO:0000313" key="2">
    <source>
        <dbReference type="EMBL" id="URE32598.1"/>
    </source>
</evidence>
<proteinExistence type="predicted"/>
<dbReference type="AlphaFoldDB" id="A0A9E7HN63"/>
<evidence type="ECO:0000313" key="3">
    <source>
        <dbReference type="Proteomes" id="UP001055439"/>
    </source>
</evidence>
<evidence type="ECO:0000256" key="1">
    <source>
        <dbReference type="SAM" id="MobiDB-lite"/>
    </source>
</evidence>
<sequence length="202" mass="21685">MSVDLPALVSTEAVDLDYTLPVKMGGKECGKGNPADSFHKIEHRNQRLKAEAAEKKKKKKKKEIQFPKRTGGRSDLRASAAVGCLLQLVLLRISQNFSGPTGEVDLIVPNLSVLVEGDAGGGLIGTLAFLALGIPPRSLVLHPGPVGHPTEDVLPRSGALPPPPGVELHDAAVPVHQKQVRQLRSVGRSHDVRLAHQLHLHR</sequence>